<proteinExistence type="predicted"/>
<keyword evidence="2" id="KW-1185">Reference proteome</keyword>
<reference evidence="1 2" key="1">
    <citation type="submission" date="2011-02" db="EMBL/GenBank/DDBJ databases">
        <authorList>
            <person name="Weinstock G."/>
            <person name="Sodergren E."/>
            <person name="Clifton S."/>
            <person name="Fulton L."/>
            <person name="Fulton B."/>
            <person name="Courtney L."/>
            <person name="Fronick C."/>
            <person name="Harrison M."/>
            <person name="Strong C."/>
            <person name="Farmer C."/>
            <person name="Delahaunty K."/>
            <person name="Markovic C."/>
            <person name="Hall O."/>
            <person name="Minx P."/>
            <person name="Tomlinson C."/>
            <person name="Mitreva M."/>
            <person name="Hou S."/>
            <person name="Chen J."/>
            <person name="Wollam A."/>
            <person name="Pepin K.H."/>
            <person name="Johnson M."/>
            <person name="Bhonagiri V."/>
            <person name="Zhang X."/>
            <person name="Suruliraj S."/>
            <person name="Warren W."/>
            <person name="Chinwalla A."/>
            <person name="Mardis E.R."/>
            <person name="Wilson R.K."/>
        </authorList>
    </citation>
    <scope>NUCLEOTIDE SEQUENCE [LARGE SCALE GENOMIC DNA]</scope>
    <source>
        <strain evidence="1 2">YIT 11841</strain>
    </source>
</reference>
<comment type="caution">
    <text evidence="1">The sequence shown here is derived from an EMBL/GenBank/DDBJ whole genome shotgun (WGS) entry which is preliminary data.</text>
</comment>
<dbReference type="AlphaFoldDB" id="F3QSW9"/>
<protein>
    <submittedName>
        <fullName evidence="1">Uncharacterized protein</fullName>
    </submittedName>
</protein>
<dbReference type="HOGENOM" id="CLU_2718702_0_0_10"/>
<evidence type="ECO:0000313" key="2">
    <source>
        <dbReference type="Proteomes" id="UP000005546"/>
    </source>
</evidence>
<gene>
    <name evidence="1" type="ORF">HMPREF9442_01283</name>
</gene>
<name>F3QSW9_9BACT</name>
<evidence type="ECO:0000313" key="1">
    <source>
        <dbReference type="EMBL" id="EGG55114.1"/>
    </source>
</evidence>
<dbReference type="STRING" id="762982.HMPREF9442_01283"/>
<dbReference type="Proteomes" id="UP000005546">
    <property type="component" value="Unassembled WGS sequence"/>
</dbReference>
<organism evidence="1 2">
    <name type="scientific">Paraprevotella xylaniphila YIT 11841</name>
    <dbReference type="NCBI Taxonomy" id="762982"/>
    <lineage>
        <taxon>Bacteria</taxon>
        <taxon>Pseudomonadati</taxon>
        <taxon>Bacteroidota</taxon>
        <taxon>Bacteroidia</taxon>
        <taxon>Bacteroidales</taxon>
        <taxon>Prevotellaceae</taxon>
        <taxon>Paraprevotella</taxon>
    </lineage>
</organism>
<accession>F3QSW9</accession>
<sequence length="72" mass="8079">MLQWSVKAGSGICLTCLLPFLDGRRGAIREKTSLYGTVLNGLQDVFGRICGTGRYAMRRKKMFFQPDEKSFG</sequence>
<dbReference type="EMBL" id="AFBR01000033">
    <property type="protein sequence ID" value="EGG55114.1"/>
    <property type="molecule type" value="Genomic_DNA"/>
</dbReference>